<dbReference type="Pfam" id="PF25139">
    <property type="entry name" value="LysM14_C"/>
    <property type="match status" value="1"/>
</dbReference>
<dbReference type="InterPro" id="IPR053214">
    <property type="entry name" value="LysM12-like"/>
</dbReference>
<evidence type="ECO:0000256" key="3">
    <source>
        <dbReference type="SAM" id="MobiDB-lite"/>
    </source>
</evidence>
<accession>A0A9W4KHN5</accession>
<dbReference type="OrthoDB" id="73875at2759"/>
<keyword evidence="7" id="KW-1185">Reference proteome</keyword>
<dbReference type="PANTHER" id="PTHR47700:SF2">
    <property type="entry name" value="CHITINASE"/>
    <property type="match status" value="1"/>
</dbReference>
<dbReference type="InterPro" id="IPR018371">
    <property type="entry name" value="Chitin-binding_1_CS"/>
</dbReference>
<evidence type="ECO:0000256" key="4">
    <source>
        <dbReference type="SAM" id="SignalP"/>
    </source>
</evidence>
<dbReference type="EMBL" id="CAJVRC010000863">
    <property type="protein sequence ID" value="CAG8898772.1"/>
    <property type="molecule type" value="Genomic_DNA"/>
</dbReference>
<feature type="region of interest" description="Disordered" evidence="3">
    <location>
        <begin position="328"/>
        <end position="359"/>
    </location>
</feature>
<dbReference type="Proteomes" id="UP001154252">
    <property type="component" value="Unassembled WGS sequence"/>
</dbReference>
<protein>
    <recommendedName>
        <fullName evidence="5">LysM domain-containing protein</fullName>
    </recommendedName>
</protein>
<dbReference type="SUPFAM" id="SSF54106">
    <property type="entry name" value="LysM domain"/>
    <property type="match status" value="1"/>
</dbReference>
<keyword evidence="4" id="KW-0732">Signal</keyword>
<dbReference type="InterPro" id="IPR036779">
    <property type="entry name" value="LysM_dom_sf"/>
</dbReference>
<reference evidence="6" key="1">
    <citation type="submission" date="2021-07" db="EMBL/GenBank/DDBJ databases">
        <authorList>
            <person name="Branca A.L. A."/>
        </authorList>
    </citation>
    <scope>NUCLEOTIDE SEQUENCE</scope>
</reference>
<dbReference type="CDD" id="cd00035">
    <property type="entry name" value="ChtBD1"/>
    <property type="match status" value="1"/>
</dbReference>
<dbReference type="PANTHER" id="PTHR47700">
    <property type="entry name" value="V CHITINASE, PUTATIVE (AFU_ORTHOLOGUE AFUA_6G13720)-RELATED"/>
    <property type="match status" value="1"/>
</dbReference>
<dbReference type="SMART" id="SM00257">
    <property type="entry name" value="LysM"/>
    <property type="match status" value="2"/>
</dbReference>
<comment type="caution">
    <text evidence="6">The sequence shown here is derived from an EMBL/GenBank/DDBJ whole genome shotgun (WGS) entry which is preliminary data.</text>
</comment>
<evidence type="ECO:0000313" key="6">
    <source>
        <dbReference type="EMBL" id="CAG8898772.1"/>
    </source>
</evidence>
<feature type="domain" description="LysM" evidence="5">
    <location>
        <begin position="47"/>
        <end position="91"/>
    </location>
</feature>
<dbReference type="GO" id="GO:0008061">
    <property type="term" value="F:chitin binding"/>
    <property type="evidence" value="ECO:0007669"/>
    <property type="project" value="UniProtKB-KW"/>
</dbReference>
<evidence type="ECO:0000256" key="2">
    <source>
        <dbReference type="ARBA" id="ARBA00023026"/>
    </source>
</evidence>
<feature type="chain" id="PRO_5040729034" description="LysM domain-containing protein" evidence="4">
    <location>
        <begin position="24"/>
        <end position="499"/>
    </location>
</feature>
<name>A0A9W4KHN5_9EURO</name>
<evidence type="ECO:0000259" key="5">
    <source>
        <dbReference type="PROSITE" id="PS51782"/>
    </source>
</evidence>
<dbReference type="InterPro" id="IPR057277">
    <property type="entry name" value="LysM_C"/>
</dbReference>
<feature type="compositionally biased region" description="Low complexity" evidence="3">
    <location>
        <begin position="328"/>
        <end position="357"/>
    </location>
</feature>
<feature type="signal peptide" evidence="4">
    <location>
        <begin position="1"/>
        <end position="23"/>
    </location>
</feature>
<dbReference type="InterPro" id="IPR036861">
    <property type="entry name" value="Endochitinase-like_sf"/>
</dbReference>
<dbReference type="AlphaFoldDB" id="A0A9W4KHN5"/>
<dbReference type="SUPFAM" id="SSF57016">
    <property type="entry name" value="Plant lectins/antimicrobial peptides"/>
    <property type="match status" value="1"/>
</dbReference>
<gene>
    <name evidence="6" type="ORF">PEGY_LOCUS5377</name>
</gene>
<dbReference type="PROSITE" id="PS51782">
    <property type="entry name" value="LYSM"/>
    <property type="match status" value="2"/>
</dbReference>
<dbReference type="Pfam" id="PF01476">
    <property type="entry name" value="LysM"/>
    <property type="match status" value="2"/>
</dbReference>
<organism evidence="6 7">
    <name type="scientific">Penicillium egyptiacum</name>
    <dbReference type="NCBI Taxonomy" id="1303716"/>
    <lineage>
        <taxon>Eukaryota</taxon>
        <taxon>Fungi</taxon>
        <taxon>Dikarya</taxon>
        <taxon>Ascomycota</taxon>
        <taxon>Pezizomycotina</taxon>
        <taxon>Eurotiomycetes</taxon>
        <taxon>Eurotiomycetidae</taxon>
        <taxon>Eurotiales</taxon>
        <taxon>Aspergillaceae</taxon>
        <taxon>Penicillium</taxon>
    </lineage>
</organism>
<sequence length="499" mass="52545">MGSLRKAIFLALCGLGLIHGTVASSAAAPESKPTQDRAIYTYPFTCPSILVETGDTCDDLARRCAISAASFTSFNPNTACSSLPRGKPVCCEAGTHTIPPDSGGYCYVYTIRHDDTCAKLAEGYKITVADIETWNTNTVAWYGCNKLQDGGQVCLSAGKPPMPVAIGDAVCGPQVPGTARPQMWMDIASLNPCPAGQCCSTRGKCGTGPDFCGSSAPAAAVPPPPASKATTVKTTSATAKATSAASTTKTVALTAKDVSSTTSKNKNPHFFTTDIPLVDIPLTYLHETTSMSAAAPTTAPTTAIGTATGFLKVAQKISVLASQIRNAPTSASTTKTTSATTSKVSSKPSTTKDSPASATQTVNDVVTVKNGWSLKMFDGMGCTGSYVLLQGHNKYLEDSDCMKFGMASKLETIVSDTAVSCRWWTIPESGNWEWRDCHNDALNNPKSWIMSNGLCTVSPNTQCDLVNDISQTYGWRGPGLCHDRQLMDPKFGSMKCYVG</sequence>
<evidence type="ECO:0000256" key="1">
    <source>
        <dbReference type="ARBA" id="ARBA00022669"/>
    </source>
</evidence>
<evidence type="ECO:0000313" key="7">
    <source>
        <dbReference type="Proteomes" id="UP001154252"/>
    </source>
</evidence>
<keyword evidence="2" id="KW-0843">Virulence</keyword>
<dbReference type="CDD" id="cd00118">
    <property type="entry name" value="LysM"/>
    <property type="match status" value="1"/>
</dbReference>
<feature type="domain" description="LysM" evidence="5">
    <location>
        <begin position="107"/>
        <end position="155"/>
    </location>
</feature>
<dbReference type="InterPro" id="IPR018392">
    <property type="entry name" value="LysM"/>
</dbReference>
<dbReference type="PROSITE" id="PS00026">
    <property type="entry name" value="CHIT_BIND_I_1"/>
    <property type="match status" value="1"/>
</dbReference>
<proteinExistence type="predicted"/>
<dbReference type="Gene3D" id="3.30.60.10">
    <property type="entry name" value="Endochitinase-like"/>
    <property type="match status" value="1"/>
</dbReference>
<keyword evidence="1" id="KW-0147">Chitin-binding</keyword>
<dbReference type="Gene3D" id="3.10.350.10">
    <property type="entry name" value="LysM domain"/>
    <property type="match status" value="2"/>
</dbReference>